<gene>
    <name evidence="2" type="ORF">MSSD14B_08550</name>
</gene>
<proteinExistence type="predicted"/>
<evidence type="ECO:0000313" key="3">
    <source>
        <dbReference type="Proteomes" id="UP000387223"/>
    </source>
</evidence>
<dbReference type="Pfam" id="PF04230">
    <property type="entry name" value="PS_pyruv_trans"/>
    <property type="match status" value="1"/>
</dbReference>
<dbReference type="Proteomes" id="UP000387223">
    <property type="component" value="Unassembled WGS sequence"/>
</dbReference>
<comment type="caution">
    <text evidence="2">The sequence shown here is derived from an EMBL/GenBank/DDBJ whole genome shotgun (WGS) entry which is preliminary data.</text>
</comment>
<name>A0A5M3PWI2_9GAMM</name>
<organism evidence="2 3">
    <name type="scientific">Marinobacter salsuginis</name>
    <dbReference type="NCBI Taxonomy" id="418719"/>
    <lineage>
        <taxon>Bacteria</taxon>
        <taxon>Pseudomonadati</taxon>
        <taxon>Pseudomonadota</taxon>
        <taxon>Gammaproteobacteria</taxon>
        <taxon>Pseudomonadales</taxon>
        <taxon>Marinobacteraceae</taxon>
        <taxon>Marinobacter</taxon>
    </lineage>
</organism>
<dbReference type="InterPro" id="IPR007345">
    <property type="entry name" value="Polysacch_pyruvyl_Trfase"/>
</dbReference>
<sequence>MPALKRNLLHIASFDGNIGDNASHNGFYRQLRENTTWEISVQQKEIRKTYLNYPAADRWFWNDDLIAQMGEQDVTIVGGGNYFELWLENSRTGTTIDLNPESLRNLKSPLFFNAVGCDPNIGVTQETIERFRGFVETVLQHPMCMLTVRNDGSSKYLTEYLGQEVADQIEVVPDPGFFVDPCRAELPRSLEDKRFWVLNLAKDRPERRFPGTRGKLDYKGFITEISGFIEEICLHYPDLQIVLVPHIFSDLDPIRDVMAELPDPIRRWRISVAPLLHGMGAEKTIFALYKEAELAMGPRFHANVCPIGLGTPTLGLVTTQKLTDLYEELGIPERAIDAQTPGFGQQLLQAAEKTLRCQNDIKDDYRTLRANLKTRSDEVYRNLESLVDS</sequence>
<evidence type="ECO:0000313" key="2">
    <source>
        <dbReference type="EMBL" id="GBO87187.1"/>
    </source>
</evidence>
<evidence type="ECO:0000259" key="1">
    <source>
        <dbReference type="Pfam" id="PF04230"/>
    </source>
</evidence>
<dbReference type="AlphaFoldDB" id="A0A5M3PWI2"/>
<dbReference type="EMBL" id="BGZI01000003">
    <property type="protein sequence ID" value="GBO87187.1"/>
    <property type="molecule type" value="Genomic_DNA"/>
</dbReference>
<reference evidence="2 3" key="1">
    <citation type="journal article" date="2019" name="J. Gen. Appl. Microbiol.">
        <title>Aerobic degradation of cis-dichloroethene by the marine bacterium Marinobacter salsuginis strain 5N-3.</title>
        <authorList>
            <person name="Inoue Y."/>
            <person name="Fukunaga Y."/>
            <person name="Katsumata H."/>
            <person name="Ohji S."/>
            <person name="Hosoyama A."/>
            <person name="Mori K."/>
            <person name="Ando K."/>
        </authorList>
    </citation>
    <scope>NUCLEOTIDE SEQUENCE [LARGE SCALE GENOMIC DNA]</scope>
    <source>
        <strain evidence="2 3">NBRC 109114</strain>
    </source>
</reference>
<dbReference type="PANTHER" id="PTHR36836">
    <property type="entry name" value="COLANIC ACID BIOSYNTHESIS PROTEIN WCAK"/>
    <property type="match status" value="1"/>
</dbReference>
<protein>
    <recommendedName>
        <fullName evidence="1">Polysaccharide pyruvyl transferase domain-containing protein</fullName>
    </recommendedName>
</protein>
<accession>A0A5M3PWI2</accession>
<feature type="domain" description="Polysaccharide pyruvyl transferase" evidence="1">
    <location>
        <begin position="47"/>
        <end position="316"/>
    </location>
</feature>
<dbReference type="PANTHER" id="PTHR36836:SF1">
    <property type="entry name" value="COLANIC ACID BIOSYNTHESIS PROTEIN WCAK"/>
    <property type="match status" value="1"/>
</dbReference>